<feature type="transmembrane region" description="Helical" evidence="14">
    <location>
        <begin position="157"/>
        <end position="178"/>
    </location>
</feature>
<dbReference type="InterPro" id="IPR003981">
    <property type="entry name" value="Leukotriene_B4_rcpt"/>
</dbReference>
<dbReference type="Pfam" id="PF00001">
    <property type="entry name" value="7tm_1"/>
    <property type="match status" value="1"/>
</dbReference>
<comment type="similarity">
    <text evidence="11">Belongs to the chemokine-like receptor (CMKLR) family.</text>
</comment>
<feature type="domain" description="G-protein coupled receptors family 1 profile" evidence="15">
    <location>
        <begin position="56"/>
        <end position="308"/>
    </location>
</feature>
<accession>A0ABM4F286</accession>
<dbReference type="PANTHER" id="PTHR24225">
    <property type="entry name" value="CHEMOTACTIC RECEPTOR"/>
    <property type="match status" value="1"/>
</dbReference>
<evidence type="ECO:0000256" key="7">
    <source>
        <dbReference type="ARBA" id="ARBA00023136"/>
    </source>
</evidence>
<evidence type="ECO:0000256" key="2">
    <source>
        <dbReference type="ARBA" id="ARBA00022475"/>
    </source>
</evidence>
<name>A0ABM4F286_9AVES</name>
<keyword evidence="2" id="KW-1003">Cell membrane</keyword>
<evidence type="ECO:0000256" key="8">
    <source>
        <dbReference type="ARBA" id="ARBA00023170"/>
    </source>
</evidence>
<evidence type="ECO:0000256" key="1">
    <source>
        <dbReference type="ARBA" id="ARBA00004651"/>
    </source>
</evidence>
<sequence>MWCEWRYGVEMSASQLPPSAAQCLSISDNSTLLSLPASRVAGAILLGTAALLGLPGNLFVAWSLLRWTQPGCRSVTAVLVLNLALADGAVLLLAPFFGLFLAARSWLLGEVACKTLYYICGLSMYASVFIVTLLSLDRCLAVYQPFFSLTLRRKAMATKALAATWLGAAILASPALVYRRVVPDPAAPGQLCEPCHGHPAATVFHLALETSVAFVLPFTIIAGSYAAILVRLRGRPWHRGGRTGRLVAAVVLCFAALWLPYHVVNVLQATSSVATGQAAESLGRAWKGARAGATALAFLSSSLNPILYAFAAGHLIQSSGADFLARFFEGTSGDLNGNRPAQGHPASAMMGPPMQ</sequence>
<gene>
    <name evidence="17" type="primary">LOC106491586</name>
</gene>
<feature type="region of interest" description="Disordered" evidence="13">
    <location>
        <begin position="335"/>
        <end position="355"/>
    </location>
</feature>
<keyword evidence="9" id="KW-0325">Glycoprotein</keyword>
<evidence type="ECO:0000313" key="16">
    <source>
        <dbReference type="Proteomes" id="UP001652627"/>
    </source>
</evidence>
<keyword evidence="5 14" id="KW-1133">Transmembrane helix</keyword>
<evidence type="ECO:0000256" key="14">
    <source>
        <dbReference type="SAM" id="Phobius"/>
    </source>
</evidence>
<dbReference type="RefSeq" id="XP_067159064.1">
    <property type="nucleotide sequence ID" value="XM_067302963.1"/>
</dbReference>
<proteinExistence type="inferred from homology"/>
<comment type="similarity">
    <text evidence="12">Belongs to the G-protein coupled receptor 1 family.</text>
</comment>
<evidence type="ECO:0000259" key="15">
    <source>
        <dbReference type="PROSITE" id="PS50262"/>
    </source>
</evidence>
<dbReference type="GeneID" id="106491586"/>
<dbReference type="PANTHER" id="PTHR24225:SF72">
    <property type="entry name" value="G-PROTEIN COUPLED RECEPTORS FAMILY 1 PROFILE DOMAIN-CONTAINING PROTEIN-RELATED"/>
    <property type="match status" value="1"/>
</dbReference>
<dbReference type="Proteomes" id="UP001652627">
    <property type="component" value="Chromosome 11"/>
</dbReference>
<evidence type="ECO:0000256" key="11">
    <source>
        <dbReference type="ARBA" id="ARBA00025736"/>
    </source>
</evidence>
<feature type="transmembrane region" description="Helical" evidence="14">
    <location>
        <begin position="244"/>
        <end position="261"/>
    </location>
</feature>
<dbReference type="InterPro" id="IPR017452">
    <property type="entry name" value="GPCR_Rhodpsn_7TM"/>
</dbReference>
<comment type="subcellular location">
    <subcellularLocation>
        <location evidence="1">Cell membrane</location>
        <topology evidence="1">Multi-pass membrane protein</topology>
    </subcellularLocation>
</comment>
<dbReference type="PROSITE" id="PS50262">
    <property type="entry name" value="G_PROTEIN_RECEP_F1_2"/>
    <property type="match status" value="1"/>
</dbReference>
<feature type="transmembrane region" description="Helical" evidence="14">
    <location>
        <begin position="40"/>
        <end position="65"/>
    </location>
</feature>
<evidence type="ECO:0000256" key="9">
    <source>
        <dbReference type="ARBA" id="ARBA00023180"/>
    </source>
</evidence>
<evidence type="ECO:0000313" key="17">
    <source>
        <dbReference type="RefSeq" id="XP_067159064.1"/>
    </source>
</evidence>
<feature type="transmembrane region" description="Helical" evidence="14">
    <location>
        <begin position="212"/>
        <end position="232"/>
    </location>
</feature>
<dbReference type="PROSITE" id="PS00237">
    <property type="entry name" value="G_PROTEIN_RECEP_F1_1"/>
    <property type="match status" value="1"/>
</dbReference>
<dbReference type="InterPro" id="IPR000276">
    <property type="entry name" value="GPCR_Rhodpsn"/>
</dbReference>
<evidence type="ECO:0000256" key="13">
    <source>
        <dbReference type="SAM" id="MobiDB-lite"/>
    </source>
</evidence>
<evidence type="ECO:0000256" key="4">
    <source>
        <dbReference type="ARBA" id="ARBA00022692"/>
    </source>
</evidence>
<evidence type="ECO:0000256" key="3">
    <source>
        <dbReference type="ARBA" id="ARBA00022553"/>
    </source>
</evidence>
<dbReference type="PRINTS" id="PR01476">
    <property type="entry name" value="LTBRECEPTOR"/>
</dbReference>
<evidence type="ECO:0000256" key="5">
    <source>
        <dbReference type="ARBA" id="ARBA00022989"/>
    </source>
</evidence>
<dbReference type="Gene3D" id="1.20.1070.10">
    <property type="entry name" value="Rhodopsin 7-helix transmembrane proteins"/>
    <property type="match status" value="1"/>
</dbReference>
<organism evidence="16 17">
    <name type="scientific">Apteryx mantelli</name>
    <name type="common">North Island brown kiwi</name>
    <dbReference type="NCBI Taxonomy" id="2696672"/>
    <lineage>
        <taxon>Eukaryota</taxon>
        <taxon>Metazoa</taxon>
        <taxon>Chordata</taxon>
        <taxon>Craniata</taxon>
        <taxon>Vertebrata</taxon>
        <taxon>Euteleostomi</taxon>
        <taxon>Archelosauria</taxon>
        <taxon>Archosauria</taxon>
        <taxon>Dinosauria</taxon>
        <taxon>Saurischia</taxon>
        <taxon>Theropoda</taxon>
        <taxon>Coelurosauria</taxon>
        <taxon>Aves</taxon>
        <taxon>Palaeognathae</taxon>
        <taxon>Apterygiformes</taxon>
        <taxon>Apterygidae</taxon>
        <taxon>Apteryx</taxon>
    </lineage>
</organism>
<protein>
    <submittedName>
        <fullName evidence="17">Leukotriene B4 receptor 2</fullName>
    </submittedName>
</protein>
<keyword evidence="3" id="KW-0597">Phosphoprotein</keyword>
<evidence type="ECO:0000256" key="10">
    <source>
        <dbReference type="ARBA" id="ARBA00023224"/>
    </source>
</evidence>
<keyword evidence="16" id="KW-1185">Reference proteome</keyword>
<keyword evidence="7 14" id="KW-0472">Membrane</keyword>
<evidence type="ECO:0000256" key="6">
    <source>
        <dbReference type="ARBA" id="ARBA00023040"/>
    </source>
</evidence>
<keyword evidence="4 12" id="KW-0812">Transmembrane</keyword>
<reference evidence="17" key="1">
    <citation type="submission" date="2025-08" db="UniProtKB">
        <authorList>
            <consortium name="RefSeq"/>
        </authorList>
    </citation>
    <scope>IDENTIFICATION</scope>
    <source>
        <tissue evidence="17">Blood</tissue>
    </source>
</reference>
<dbReference type="SUPFAM" id="SSF81321">
    <property type="entry name" value="Family A G protein-coupled receptor-like"/>
    <property type="match status" value="1"/>
</dbReference>
<feature type="transmembrane region" description="Helical" evidence="14">
    <location>
        <begin position="115"/>
        <end position="136"/>
    </location>
</feature>
<keyword evidence="10 12" id="KW-0807">Transducer</keyword>
<keyword evidence="8 12" id="KW-0675">Receptor</keyword>
<dbReference type="PRINTS" id="PR00237">
    <property type="entry name" value="GPCRRHODOPSN"/>
</dbReference>
<keyword evidence="6 12" id="KW-0297">G-protein coupled receptor</keyword>
<feature type="transmembrane region" description="Helical" evidence="14">
    <location>
        <begin position="77"/>
        <end position="103"/>
    </location>
</feature>
<dbReference type="InterPro" id="IPR000826">
    <property type="entry name" value="Formyl_rcpt-rel"/>
</dbReference>
<evidence type="ECO:0000256" key="12">
    <source>
        <dbReference type="RuleBase" id="RU000688"/>
    </source>
</evidence>